<evidence type="ECO:0000313" key="2">
    <source>
        <dbReference type="Proteomes" id="UP000830434"/>
    </source>
</evidence>
<dbReference type="KEGG" id="haxz:M0R88_03115"/>
<organism evidence="1 2">
    <name type="scientific">Halorussus gelatinilyticus</name>
    <dbReference type="NCBI Taxonomy" id="2937524"/>
    <lineage>
        <taxon>Archaea</taxon>
        <taxon>Methanobacteriati</taxon>
        <taxon>Methanobacteriota</taxon>
        <taxon>Stenosarchaea group</taxon>
        <taxon>Halobacteria</taxon>
        <taxon>Halobacteriales</taxon>
        <taxon>Haladaptataceae</taxon>
        <taxon>Halorussus</taxon>
    </lineage>
</organism>
<dbReference type="GeneID" id="72188812"/>
<gene>
    <name evidence="1" type="ORF">M0R88_03115</name>
</gene>
<protein>
    <submittedName>
        <fullName evidence="1">Uncharacterized protein</fullName>
    </submittedName>
</protein>
<dbReference type="EMBL" id="CP096658">
    <property type="protein sequence ID" value="UPW01100.1"/>
    <property type="molecule type" value="Genomic_DNA"/>
</dbReference>
<dbReference type="RefSeq" id="WP_248655506.1">
    <property type="nucleotide sequence ID" value="NZ_CP096658.1"/>
</dbReference>
<dbReference type="AlphaFoldDB" id="A0A8U0IJ24"/>
<sequence>MAEEHSDTRREYWFDEYEITQDTRECLVDIEEDLTEEIIRDIASANPYDWDALLENKTFIGVYIGDWTPYFDDFGIEDYAIRDQVMDIHEREGVFSLDMDRQQPLYFLITRKGE</sequence>
<keyword evidence="2" id="KW-1185">Reference proteome</keyword>
<proteinExistence type="predicted"/>
<dbReference type="Proteomes" id="UP000830434">
    <property type="component" value="Chromosome"/>
</dbReference>
<evidence type="ECO:0000313" key="1">
    <source>
        <dbReference type="EMBL" id="UPW01100.1"/>
    </source>
</evidence>
<name>A0A8U0IJ24_9EURY</name>
<accession>A0A8U0IJ24</accession>
<reference evidence="1" key="1">
    <citation type="submission" date="2022-04" db="EMBL/GenBank/DDBJ databases">
        <title>Diverse halophilic archaea isolated from saline environments.</title>
        <authorList>
            <person name="Cui H.-L."/>
        </authorList>
    </citation>
    <scope>NUCLEOTIDE SEQUENCE</scope>
    <source>
        <strain evidence="1">XZYJT40</strain>
    </source>
</reference>